<dbReference type="STRING" id="1120980.GCA_000745955_00592"/>
<dbReference type="RefSeq" id="WP_051968416.1">
    <property type="nucleotide sequence ID" value="NZ_CP091519.2"/>
</dbReference>
<evidence type="ECO:0000256" key="1">
    <source>
        <dbReference type="SAM" id="SignalP"/>
    </source>
</evidence>
<proteinExistence type="predicted"/>
<name>A0A376BV19_9NEIS</name>
<organism evidence="2 3">
    <name type="scientific">Alysiella crassa</name>
    <dbReference type="NCBI Taxonomy" id="153491"/>
    <lineage>
        <taxon>Bacteria</taxon>
        <taxon>Pseudomonadati</taxon>
        <taxon>Pseudomonadota</taxon>
        <taxon>Betaproteobacteria</taxon>
        <taxon>Neisseriales</taxon>
        <taxon>Neisseriaceae</taxon>
        <taxon>Alysiella</taxon>
    </lineage>
</organism>
<feature type="signal peptide" evidence="1">
    <location>
        <begin position="1"/>
        <end position="25"/>
    </location>
</feature>
<evidence type="ECO:0000313" key="2">
    <source>
        <dbReference type="EMBL" id="SSY80681.1"/>
    </source>
</evidence>
<gene>
    <name evidence="2" type="ORF">NCTC10283_02242</name>
</gene>
<protein>
    <recommendedName>
        <fullName evidence="4">Lipoprotein</fullName>
    </recommendedName>
</protein>
<reference evidence="2 3" key="1">
    <citation type="submission" date="2018-06" db="EMBL/GenBank/DDBJ databases">
        <authorList>
            <consortium name="Pathogen Informatics"/>
            <person name="Doyle S."/>
        </authorList>
    </citation>
    <scope>NUCLEOTIDE SEQUENCE [LARGE SCALE GENOMIC DNA]</scope>
    <source>
        <strain evidence="2 3">NCTC10283</strain>
    </source>
</reference>
<feature type="chain" id="PRO_5016597432" description="Lipoprotein" evidence="1">
    <location>
        <begin position="26"/>
        <end position="208"/>
    </location>
</feature>
<dbReference type="Proteomes" id="UP000254209">
    <property type="component" value="Unassembled WGS sequence"/>
</dbReference>
<evidence type="ECO:0000313" key="3">
    <source>
        <dbReference type="Proteomes" id="UP000254209"/>
    </source>
</evidence>
<keyword evidence="3" id="KW-1185">Reference proteome</keyword>
<sequence>MLKKICLISSVLICLNACDKFHANADTYAASNAVAASATVIPKPKQNLLEDREALSLAKTRLQAMPQFGGKPVQVFGNIDFFDGVRPRIELSVQSPDKADDIWILRYEHEQWSSPILDEDEEINRNKITPHLTPLSEIHFEDVVYAAQLWRTKAKEVNAVWTEPYHVAFIWMPKLKRRFWHTAEIETVGAQYYLSVNTDGTIWEWKKL</sequence>
<dbReference type="OrthoDB" id="660752at2"/>
<evidence type="ECO:0008006" key="4">
    <source>
        <dbReference type="Google" id="ProtNLM"/>
    </source>
</evidence>
<keyword evidence="1" id="KW-0732">Signal</keyword>
<dbReference type="EMBL" id="UFSO01000003">
    <property type="protein sequence ID" value="SSY80681.1"/>
    <property type="molecule type" value="Genomic_DNA"/>
</dbReference>
<dbReference type="AlphaFoldDB" id="A0A376BV19"/>
<accession>A0A376BV19</accession>